<comment type="caution">
    <text evidence="2">The sequence shown here is derived from an EMBL/GenBank/DDBJ whole genome shotgun (WGS) entry which is preliminary data.</text>
</comment>
<accession>A0ABV2GZZ9</accession>
<reference evidence="2 3" key="1">
    <citation type="submission" date="2024-06" db="EMBL/GenBank/DDBJ databases">
        <title>Genomic Encyclopedia of Type Strains, Phase IV (KMG-IV): sequencing the most valuable type-strain genomes for metagenomic binning, comparative biology and taxonomic classification.</title>
        <authorList>
            <person name="Goeker M."/>
        </authorList>
    </citation>
    <scope>NUCLEOTIDE SEQUENCE [LARGE SCALE GENOMIC DNA]</scope>
    <source>
        <strain evidence="2 3">DSM 100022</strain>
    </source>
</reference>
<organism evidence="2 3">
    <name type="scientific">Mesorhizobium robiniae</name>
    <dbReference type="NCBI Taxonomy" id="559315"/>
    <lineage>
        <taxon>Bacteria</taxon>
        <taxon>Pseudomonadati</taxon>
        <taxon>Pseudomonadota</taxon>
        <taxon>Alphaproteobacteria</taxon>
        <taxon>Hyphomicrobiales</taxon>
        <taxon>Phyllobacteriaceae</taxon>
        <taxon>Mesorhizobium</taxon>
    </lineage>
</organism>
<gene>
    <name evidence="2" type="ORF">ABID19_006932</name>
</gene>
<protein>
    <recommendedName>
        <fullName evidence="4">Transposase</fullName>
    </recommendedName>
</protein>
<proteinExistence type="predicted"/>
<evidence type="ECO:0008006" key="4">
    <source>
        <dbReference type="Google" id="ProtNLM"/>
    </source>
</evidence>
<dbReference type="Proteomes" id="UP001549204">
    <property type="component" value="Unassembled WGS sequence"/>
</dbReference>
<feature type="region of interest" description="Disordered" evidence="1">
    <location>
        <begin position="15"/>
        <end position="34"/>
    </location>
</feature>
<name>A0ABV2GZZ9_9HYPH</name>
<keyword evidence="3" id="KW-1185">Reference proteome</keyword>
<evidence type="ECO:0000313" key="2">
    <source>
        <dbReference type="EMBL" id="MET3583866.1"/>
    </source>
</evidence>
<feature type="compositionally biased region" description="Basic and acidic residues" evidence="1">
    <location>
        <begin position="17"/>
        <end position="34"/>
    </location>
</feature>
<sequence length="34" mass="3524">MGGQIVDATIVAAPKQRNSDAEKADIKAGKVPDE</sequence>
<dbReference type="EMBL" id="JBEPMC010000028">
    <property type="protein sequence ID" value="MET3583866.1"/>
    <property type="molecule type" value="Genomic_DNA"/>
</dbReference>
<evidence type="ECO:0000313" key="3">
    <source>
        <dbReference type="Proteomes" id="UP001549204"/>
    </source>
</evidence>
<evidence type="ECO:0000256" key="1">
    <source>
        <dbReference type="SAM" id="MobiDB-lite"/>
    </source>
</evidence>